<evidence type="ECO:0000313" key="2">
    <source>
        <dbReference type="EMBL" id="AFM20145.1"/>
    </source>
</evidence>
<dbReference type="OrthoDB" id="4697259at2"/>
<keyword evidence="1" id="KW-0812">Transmembrane</keyword>
<feature type="transmembrane region" description="Helical" evidence="1">
    <location>
        <begin position="12"/>
        <end position="32"/>
    </location>
</feature>
<dbReference type="InterPro" id="IPR025447">
    <property type="entry name" value="DUF4192"/>
</dbReference>
<proteinExistence type="predicted"/>
<dbReference type="RefSeq" id="WP_014805434.1">
    <property type="nucleotide sequence ID" value="NC_018022.1"/>
</dbReference>
<evidence type="ECO:0008006" key="4">
    <source>
        <dbReference type="Google" id="ProtNLM"/>
    </source>
</evidence>
<organism evidence="2 3">
    <name type="scientific">Mycolicibacterium chubuense (strain NBB4)</name>
    <name type="common">Mycobacterium chubuense</name>
    <dbReference type="NCBI Taxonomy" id="710421"/>
    <lineage>
        <taxon>Bacteria</taxon>
        <taxon>Bacillati</taxon>
        <taxon>Actinomycetota</taxon>
        <taxon>Actinomycetes</taxon>
        <taxon>Mycobacteriales</taxon>
        <taxon>Mycobacteriaceae</taxon>
        <taxon>Mycolicibacterium</taxon>
    </lineage>
</organism>
<dbReference type="Pfam" id="PF13830">
    <property type="entry name" value="DUF4192"/>
    <property type="match status" value="1"/>
</dbReference>
<dbReference type="Proteomes" id="UP000006057">
    <property type="component" value="Plasmid pMYCCH.01"/>
</dbReference>
<dbReference type="PATRIC" id="fig|710421.3.peg.5463"/>
<keyword evidence="2" id="KW-0614">Plasmid</keyword>
<keyword evidence="1" id="KW-1133">Transmembrane helix</keyword>
<sequence length="321" mass="34563">MRINLSSNTDIIAAIPALLGFIPTNSIVGLVFDDLGDRRTVYVIARYDSTAPLHLALQFVDELPLRQDDGTHRRVLLVAIAESEHQAHAGDHLDALQRHITARGATVIKRLHTPRIDAGHTWTDIDTGEAGATVDYRTSEIGLQMAVEHGRIVRNTRDDIAAEFAPTEQAPAPDTETDTPEFITHTIVGMSEAFEDPATLTPQLAADAGLLITVNVSHRDALLIISTAHPETGAAVWTRLARQLRGHARIEALALAAACFYCGNDTVRTSVALEEAHATAVAAGRPDTTLVALLDTAVQTAFPPAKIRQLFAQLAAKPPTE</sequence>
<keyword evidence="3" id="KW-1185">Reference proteome</keyword>
<evidence type="ECO:0000256" key="1">
    <source>
        <dbReference type="SAM" id="Phobius"/>
    </source>
</evidence>
<name>I4BS88_MYCCN</name>
<dbReference type="KEGG" id="mcb:Mycch_5477"/>
<evidence type="ECO:0000313" key="3">
    <source>
        <dbReference type="Proteomes" id="UP000006057"/>
    </source>
</evidence>
<geneLocation type="plasmid" evidence="2 3">
    <name>pMYCCH.01</name>
</geneLocation>
<dbReference type="EMBL" id="CP003054">
    <property type="protein sequence ID" value="AFM20145.1"/>
    <property type="molecule type" value="Genomic_DNA"/>
</dbReference>
<reference evidence="2 3" key="1">
    <citation type="submission" date="2012-06" db="EMBL/GenBank/DDBJ databases">
        <title>Complete sequence of plasmid 1 of Mycobacterium chubuense NBB4.</title>
        <authorList>
            <consortium name="US DOE Joint Genome Institute"/>
            <person name="Lucas S."/>
            <person name="Han J."/>
            <person name="Lapidus A."/>
            <person name="Cheng J.-F."/>
            <person name="Goodwin L."/>
            <person name="Pitluck S."/>
            <person name="Peters L."/>
            <person name="Mikhailova N."/>
            <person name="Teshima H."/>
            <person name="Detter J.C."/>
            <person name="Han C."/>
            <person name="Tapia R."/>
            <person name="Land M."/>
            <person name="Hauser L."/>
            <person name="Kyrpides N."/>
            <person name="Ivanova N."/>
            <person name="Pagani I."/>
            <person name="Mattes T."/>
            <person name="Holmes A."/>
            <person name="Rutledge P."/>
            <person name="Paulsen I."/>
            <person name="Coleman N."/>
            <person name="Woyke T."/>
        </authorList>
    </citation>
    <scope>NUCLEOTIDE SEQUENCE [LARGE SCALE GENOMIC DNA]</scope>
    <source>
        <strain evidence="2 3">NBB4</strain>
        <plasmid evidence="2 3">pMYCCH.01</plasmid>
    </source>
</reference>
<protein>
    <recommendedName>
        <fullName evidence="4">DUF4192 domain-containing protein</fullName>
    </recommendedName>
</protein>
<dbReference type="AlphaFoldDB" id="I4BS88"/>
<keyword evidence="1" id="KW-0472">Membrane</keyword>
<gene>
    <name evidence="2" type="ordered locus">Mycch_5477</name>
</gene>
<dbReference type="HOGENOM" id="CLU_070323_0_0_11"/>
<accession>I4BS88</accession>